<name>A0ABT9TUM3_PAEHA</name>
<evidence type="ECO:0000256" key="1">
    <source>
        <dbReference type="ARBA" id="ARBA00001165"/>
    </source>
</evidence>
<evidence type="ECO:0000313" key="8">
    <source>
        <dbReference type="EMBL" id="MDQ0111061.1"/>
    </source>
</evidence>
<gene>
    <name evidence="7" type="primary">uxaC</name>
    <name evidence="8" type="ORF">J2T15_000477</name>
</gene>
<dbReference type="Pfam" id="PF02614">
    <property type="entry name" value="UxaC"/>
    <property type="match status" value="1"/>
</dbReference>
<evidence type="ECO:0000256" key="5">
    <source>
        <dbReference type="ARBA" id="ARBA00020555"/>
    </source>
</evidence>
<dbReference type="EMBL" id="JAUSSU010000001">
    <property type="protein sequence ID" value="MDQ0111061.1"/>
    <property type="molecule type" value="Genomic_DNA"/>
</dbReference>
<dbReference type="PANTHER" id="PTHR30068:SF4">
    <property type="entry name" value="URONATE ISOMERASE"/>
    <property type="match status" value="1"/>
</dbReference>
<keyword evidence="9" id="KW-1185">Reference proteome</keyword>
<dbReference type="HAMAP" id="MF_00675">
    <property type="entry name" value="UxaC"/>
    <property type="match status" value="1"/>
</dbReference>
<comment type="catalytic activity">
    <reaction evidence="7">
        <text>aldehydo-D-galacturonate = keto-D-tagaturonate</text>
        <dbReference type="Rhea" id="RHEA:27702"/>
        <dbReference type="ChEBI" id="CHEBI:12952"/>
        <dbReference type="ChEBI" id="CHEBI:17886"/>
    </reaction>
</comment>
<dbReference type="InterPro" id="IPR003766">
    <property type="entry name" value="Uronate_isomerase"/>
</dbReference>
<dbReference type="SUPFAM" id="SSF51556">
    <property type="entry name" value="Metallo-dependent hydrolases"/>
    <property type="match status" value="1"/>
</dbReference>
<accession>A0ABT9TUM3</accession>
<organism evidence="8 9">
    <name type="scientific">Paenibacillus harenae</name>
    <dbReference type="NCBI Taxonomy" id="306543"/>
    <lineage>
        <taxon>Bacteria</taxon>
        <taxon>Bacillati</taxon>
        <taxon>Bacillota</taxon>
        <taxon>Bacilli</taxon>
        <taxon>Bacillales</taxon>
        <taxon>Paenibacillaceae</taxon>
        <taxon>Paenibacillus</taxon>
    </lineage>
</organism>
<dbReference type="NCBIfam" id="NF002794">
    <property type="entry name" value="PRK02925.1"/>
    <property type="match status" value="1"/>
</dbReference>
<evidence type="ECO:0000256" key="4">
    <source>
        <dbReference type="ARBA" id="ARBA00012546"/>
    </source>
</evidence>
<dbReference type="RefSeq" id="WP_307200678.1">
    <property type="nucleotide sequence ID" value="NZ_JAUSSU010000001.1"/>
</dbReference>
<comment type="catalytic activity">
    <reaction evidence="1 7">
        <text>D-glucuronate = D-fructuronate</text>
        <dbReference type="Rhea" id="RHEA:13049"/>
        <dbReference type="ChEBI" id="CHEBI:58720"/>
        <dbReference type="ChEBI" id="CHEBI:59863"/>
        <dbReference type="EC" id="5.3.1.12"/>
    </reaction>
</comment>
<proteinExistence type="inferred from homology"/>
<dbReference type="Gene3D" id="3.20.20.140">
    <property type="entry name" value="Metal-dependent hydrolases"/>
    <property type="match status" value="1"/>
</dbReference>
<dbReference type="GO" id="GO:0008880">
    <property type="term" value="F:glucuronate isomerase activity"/>
    <property type="evidence" value="ECO:0007669"/>
    <property type="project" value="UniProtKB-EC"/>
</dbReference>
<reference evidence="8 9" key="1">
    <citation type="submission" date="2023-07" db="EMBL/GenBank/DDBJ databases">
        <title>Sorghum-associated microbial communities from plants grown in Nebraska, USA.</title>
        <authorList>
            <person name="Schachtman D."/>
        </authorList>
    </citation>
    <scope>NUCLEOTIDE SEQUENCE [LARGE SCALE GENOMIC DNA]</scope>
    <source>
        <strain evidence="8 9">CC482</strain>
    </source>
</reference>
<dbReference type="Gene3D" id="1.10.2020.10">
    <property type="entry name" value="uronate isomerase, domain 2, chain A"/>
    <property type="match status" value="1"/>
</dbReference>
<evidence type="ECO:0000256" key="6">
    <source>
        <dbReference type="ARBA" id="ARBA00023235"/>
    </source>
</evidence>
<keyword evidence="6 7" id="KW-0413">Isomerase</keyword>
<dbReference type="InterPro" id="IPR032466">
    <property type="entry name" value="Metal_Hydrolase"/>
</dbReference>
<comment type="caution">
    <text evidence="8">The sequence shown here is derived from an EMBL/GenBank/DDBJ whole genome shotgun (WGS) entry which is preliminary data.</text>
</comment>
<evidence type="ECO:0000256" key="3">
    <source>
        <dbReference type="ARBA" id="ARBA00008397"/>
    </source>
</evidence>
<comment type="pathway">
    <text evidence="2 7">Carbohydrate metabolism; pentose and glucuronate interconversion.</text>
</comment>
<comment type="similarity">
    <text evidence="3 7">Belongs to the metallo-dependent hydrolases superfamily. Uronate isomerase family.</text>
</comment>
<evidence type="ECO:0000256" key="2">
    <source>
        <dbReference type="ARBA" id="ARBA00004892"/>
    </source>
</evidence>
<evidence type="ECO:0000313" key="9">
    <source>
        <dbReference type="Proteomes" id="UP001229346"/>
    </source>
</evidence>
<dbReference type="Proteomes" id="UP001229346">
    <property type="component" value="Unassembled WGS sequence"/>
</dbReference>
<dbReference type="PANTHER" id="PTHR30068">
    <property type="entry name" value="URONATE ISOMERASE"/>
    <property type="match status" value="1"/>
</dbReference>
<dbReference type="EC" id="5.3.1.12" evidence="4 7"/>
<protein>
    <recommendedName>
        <fullName evidence="5 7">Uronate isomerase</fullName>
        <ecNumber evidence="4 7">5.3.1.12</ecNumber>
    </recommendedName>
    <alternativeName>
        <fullName evidence="7">Glucuronate isomerase</fullName>
    </alternativeName>
    <alternativeName>
        <fullName evidence="7">Uronic isomerase</fullName>
    </alternativeName>
</protein>
<evidence type="ECO:0000256" key="7">
    <source>
        <dbReference type="HAMAP-Rule" id="MF_00675"/>
    </source>
</evidence>
<sequence>MKPFMDDNFLLSNETAVTLYHDYAKQMPIIDYHCHLSPQQIFENTSFANITEAWLYGDHYKWRAMRANGAEERLVTGGEGATDYERFAAWTKTVPQTIGNPLYHWSHLELRRFFDVQELINEKNAPAIWEKVNAKLATGNFKARDLIKMSSVEVICTTDDPVDSLEYHIAIKGLEDFDVQVLPSFRPDKALEINRATYLPWIKQLAEVSARSIDSYDALLDALADRVKFFDEVGCKVSDHALDYVAYAETTKEEAAAIFERALQGEQVSLEDEKKYKTYTLLFLGRLYAQRGWAMQLHINAARNNNARMFGKLGPDTGFDAINDSKVAYPLSRLLDALDSDDLLPKTIVYSLNANDNDVLGALIGCYQGGGVPGKIQLGSAWWFNDTKNGMLDQMNALANLGLLSRFVGMLTDSRSFLSYTRHEYFRRILCNLLGEWVENGEAPGDLELLGDMVQNISYRNAKQYFGF</sequence>